<keyword evidence="3" id="KW-1185">Reference proteome</keyword>
<evidence type="ECO:0000313" key="2">
    <source>
        <dbReference type="EMBL" id="SDZ08822.1"/>
    </source>
</evidence>
<gene>
    <name evidence="2" type="ORF">SAMN05660209_04623</name>
</gene>
<evidence type="ECO:0000256" key="1">
    <source>
        <dbReference type="SAM" id="MobiDB-lite"/>
    </source>
</evidence>
<dbReference type="AlphaFoldDB" id="A0A1H3Q5K7"/>
<feature type="compositionally biased region" description="Basic and acidic residues" evidence="1">
    <location>
        <begin position="87"/>
        <end position="104"/>
    </location>
</feature>
<dbReference type="Proteomes" id="UP000198921">
    <property type="component" value="Unassembled WGS sequence"/>
</dbReference>
<protein>
    <submittedName>
        <fullName evidence="2">Uncharacterized protein</fullName>
    </submittedName>
</protein>
<name>A0A1H3Q5K7_9ACTN</name>
<reference evidence="3" key="1">
    <citation type="submission" date="2016-10" db="EMBL/GenBank/DDBJ databases">
        <authorList>
            <person name="Varghese N."/>
            <person name="Submissions S."/>
        </authorList>
    </citation>
    <scope>NUCLEOTIDE SEQUENCE [LARGE SCALE GENOMIC DNA]</scope>
    <source>
        <strain evidence="3">DSM 45422</strain>
    </source>
</reference>
<organism evidence="2 3">
    <name type="scientific">Geodermatophilus africanus</name>
    <dbReference type="NCBI Taxonomy" id="1137993"/>
    <lineage>
        <taxon>Bacteria</taxon>
        <taxon>Bacillati</taxon>
        <taxon>Actinomycetota</taxon>
        <taxon>Actinomycetes</taxon>
        <taxon>Geodermatophilales</taxon>
        <taxon>Geodermatophilaceae</taxon>
        <taxon>Geodermatophilus</taxon>
    </lineage>
</organism>
<evidence type="ECO:0000313" key="3">
    <source>
        <dbReference type="Proteomes" id="UP000198921"/>
    </source>
</evidence>
<dbReference type="EMBL" id="FNOT01000020">
    <property type="protein sequence ID" value="SDZ08822.1"/>
    <property type="molecule type" value="Genomic_DNA"/>
</dbReference>
<feature type="region of interest" description="Disordered" evidence="1">
    <location>
        <begin position="86"/>
        <end position="111"/>
    </location>
</feature>
<sequence>MVGGRTLAVVIGFGRARGAARREWRRFETPEYAAAVSLEVRLRQEHGDRRAARSVAFEALEQVRRRSGSPQLTTLAYRRTLRISSDALRDRRAQGVGPQRHDGSRPWGPGR</sequence>
<dbReference type="STRING" id="1137993.SAMN05660209_04623"/>
<proteinExistence type="predicted"/>
<accession>A0A1H3Q5K7</accession>